<dbReference type="RefSeq" id="WP_133768214.1">
    <property type="nucleotide sequence ID" value="NZ_SNZR01000011.1"/>
</dbReference>
<dbReference type="NCBIfam" id="TIGR01730">
    <property type="entry name" value="RND_mfp"/>
    <property type="match status" value="1"/>
</dbReference>
<dbReference type="InterPro" id="IPR058624">
    <property type="entry name" value="MdtA-like_HH"/>
</dbReference>
<feature type="signal peptide" evidence="5">
    <location>
        <begin position="1"/>
        <end position="21"/>
    </location>
</feature>
<dbReference type="PANTHER" id="PTHR30158:SF3">
    <property type="entry name" value="MULTIDRUG EFFLUX PUMP SUBUNIT ACRA-RELATED"/>
    <property type="match status" value="1"/>
</dbReference>
<proteinExistence type="inferred from homology"/>
<comment type="similarity">
    <text evidence="2">Belongs to the membrane fusion protein (MFP) (TC 8.A.1) family.</text>
</comment>
<dbReference type="OrthoDB" id="9816569at2"/>
<gene>
    <name evidence="10" type="ORF">EV668_0447</name>
</gene>
<comment type="subcellular location">
    <subcellularLocation>
        <location evidence="1">Cell envelope</location>
    </subcellularLocation>
</comment>
<reference evidence="10 11" key="1">
    <citation type="submission" date="2019-03" db="EMBL/GenBank/DDBJ databases">
        <title>Genomic Encyclopedia of Type Strains, Phase IV (KMG-IV): sequencing the most valuable type-strain genomes for metagenomic binning, comparative biology and taxonomic classification.</title>
        <authorList>
            <person name="Goeker M."/>
        </authorList>
    </citation>
    <scope>NUCLEOTIDE SEQUENCE [LARGE SCALE GENOMIC DNA]</scope>
    <source>
        <strain evidence="10 11">DSM 25903</strain>
    </source>
</reference>
<dbReference type="Gene3D" id="2.40.50.100">
    <property type="match status" value="1"/>
</dbReference>
<dbReference type="Gene3D" id="1.10.287.470">
    <property type="entry name" value="Helix hairpin bin"/>
    <property type="match status" value="1"/>
</dbReference>
<feature type="coiled-coil region" evidence="3">
    <location>
        <begin position="105"/>
        <end position="163"/>
    </location>
</feature>
<evidence type="ECO:0000256" key="2">
    <source>
        <dbReference type="ARBA" id="ARBA00009477"/>
    </source>
</evidence>
<sequence>MPVARAVAPAFLACLLAFGLAACNETQSSVPAPPALPPEVGFITAAEKPVAVVRELPGRVAPTRLAEVRARVTGLVTKRYFEQGSHVNQGDKLYQIDPAPFRAELASQDAEVARAEATLMLARQQAERFHTLLDRQAASKAQYENAYASMKQAEAALAGAKAAQSRARLNLDYATVRAPISGRIGRALLTEGALVDANSAQNLATIQQLDPIYVDITQSVGELRRLRRDLASGELSQIAPDVATVRLIHDDGTLYEHSGRLLFSEVTADPSTGQVTLRVEIPNPSGELFPGMYARARIEQAIDQDAIAVPQQAVQHDLDGQPQLYVVQDDDTVAARPVSLGDVVDGQWIVRDGVKSGDRVVVDGFQRISMGIKVKAVKLEGGRLTLNAPAPASSSDRLAQSETASAPRQEPQTTGSIR</sequence>
<dbReference type="InterPro" id="IPR058625">
    <property type="entry name" value="MdtA-like_BSH"/>
</dbReference>
<evidence type="ECO:0000259" key="7">
    <source>
        <dbReference type="Pfam" id="PF25917"/>
    </source>
</evidence>
<dbReference type="InterPro" id="IPR058627">
    <property type="entry name" value="MdtA-like_C"/>
</dbReference>
<keyword evidence="11" id="KW-1185">Reference proteome</keyword>
<dbReference type="PANTHER" id="PTHR30158">
    <property type="entry name" value="ACRA/E-RELATED COMPONENT OF DRUG EFFLUX TRANSPORTER"/>
    <property type="match status" value="1"/>
</dbReference>
<dbReference type="GO" id="GO:0022857">
    <property type="term" value="F:transmembrane transporter activity"/>
    <property type="evidence" value="ECO:0007669"/>
    <property type="project" value="InterPro"/>
</dbReference>
<organism evidence="10 11">
    <name type="scientific">Enterovirga rhinocerotis</name>
    <dbReference type="NCBI Taxonomy" id="1339210"/>
    <lineage>
        <taxon>Bacteria</taxon>
        <taxon>Pseudomonadati</taxon>
        <taxon>Pseudomonadota</taxon>
        <taxon>Alphaproteobacteria</taxon>
        <taxon>Hyphomicrobiales</taxon>
        <taxon>Methylobacteriaceae</taxon>
        <taxon>Enterovirga</taxon>
    </lineage>
</organism>
<dbReference type="EMBL" id="SNZR01000011">
    <property type="protein sequence ID" value="TDR93192.1"/>
    <property type="molecule type" value="Genomic_DNA"/>
</dbReference>
<dbReference type="AlphaFoldDB" id="A0A4R7C5M0"/>
<dbReference type="Gene3D" id="2.40.30.170">
    <property type="match status" value="1"/>
</dbReference>
<feature type="domain" description="Multidrug resistance protein MdtA-like barrel-sandwich hybrid" evidence="7">
    <location>
        <begin position="64"/>
        <end position="207"/>
    </location>
</feature>
<feature type="region of interest" description="Disordered" evidence="4">
    <location>
        <begin position="387"/>
        <end position="418"/>
    </location>
</feature>
<dbReference type="Pfam" id="PF25917">
    <property type="entry name" value="BSH_RND"/>
    <property type="match status" value="1"/>
</dbReference>
<dbReference type="Proteomes" id="UP000295122">
    <property type="component" value="Unassembled WGS sequence"/>
</dbReference>
<name>A0A4R7C5M0_9HYPH</name>
<dbReference type="Gene3D" id="2.40.420.20">
    <property type="match status" value="1"/>
</dbReference>
<feature type="chain" id="PRO_5020190844" evidence="5">
    <location>
        <begin position="22"/>
        <end position="418"/>
    </location>
</feature>
<dbReference type="Pfam" id="PF25876">
    <property type="entry name" value="HH_MFP_RND"/>
    <property type="match status" value="1"/>
</dbReference>
<feature type="domain" description="Multidrug resistance protein MdtA-like beta-barrel" evidence="8">
    <location>
        <begin position="211"/>
        <end position="300"/>
    </location>
</feature>
<evidence type="ECO:0000313" key="10">
    <source>
        <dbReference type="EMBL" id="TDR93192.1"/>
    </source>
</evidence>
<evidence type="ECO:0000256" key="5">
    <source>
        <dbReference type="SAM" id="SignalP"/>
    </source>
</evidence>
<protein>
    <submittedName>
        <fullName evidence="10">Membrane fusion protein (Multidrug efflux system)</fullName>
    </submittedName>
</protein>
<feature type="domain" description="Multidrug resistance protein MdtA-like C-terminal permuted SH3" evidence="9">
    <location>
        <begin position="305"/>
        <end position="367"/>
    </location>
</feature>
<accession>A0A4R7C5M0</accession>
<dbReference type="SUPFAM" id="SSF111369">
    <property type="entry name" value="HlyD-like secretion proteins"/>
    <property type="match status" value="1"/>
</dbReference>
<evidence type="ECO:0000259" key="6">
    <source>
        <dbReference type="Pfam" id="PF25876"/>
    </source>
</evidence>
<keyword evidence="3" id="KW-0175">Coiled coil</keyword>
<dbReference type="InterPro" id="IPR006143">
    <property type="entry name" value="RND_pump_MFP"/>
</dbReference>
<dbReference type="InterPro" id="IPR058626">
    <property type="entry name" value="MdtA-like_b-barrel"/>
</dbReference>
<evidence type="ECO:0000259" key="8">
    <source>
        <dbReference type="Pfam" id="PF25944"/>
    </source>
</evidence>
<dbReference type="GO" id="GO:0005886">
    <property type="term" value="C:plasma membrane"/>
    <property type="evidence" value="ECO:0007669"/>
    <property type="project" value="UniProtKB-SubCell"/>
</dbReference>
<feature type="domain" description="Multidrug resistance protein MdtA-like alpha-helical hairpin" evidence="6">
    <location>
        <begin position="105"/>
        <end position="174"/>
    </location>
</feature>
<evidence type="ECO:0000313" key="11">
    <source>
        <dbReference type="Proteomes" id="UP000295122"/>
    </source>
</evidence>
<evidence type="ECO:0000259" key="9">
    <source>
        <dbReference type="Pfam" id="PF25967"/>
    </source>
</evidence>
<dbReference type="Pfam" id="PF25944">
    <property type="entry name" value="Beta-barrel_RND"/>
    <property type="match status" value="1"/>
</dbReference>
<dbReference type="FunFam" id="2.40.420.20:FF:000001">
    <property type="entry name" value="Efflux RND transporter periplasmic adaptor subunit"/>
    <property type="match status" value="1"/>
</dbReference>
<evidence type="ECO:0000256" key="4">
    <source>
        <dbReference type="SAM" id="MobiDB-lite"/>
    </source>
</evidence>
<keyword evidence="5" id="KW-0732">Signal</keyword>
<evidence type="ECO:0000256" key="1">
    <source>
        <dbReference type="ARBA" id="ARBA00004196"/>
    </source>
</evidence>
<evidence type="ECO:0000256" key="3">
    <source>
        <dbReference type="SAM" id="Coils"/>
    </source>
</evidence>
<feature type="compositionally biased region" description="Polar residues" evidence="4">
    <location>
        <begin position="392"/>
        <end position="418"/>
    </location>
</feature>
<dbReference type="PROSITE" id="PS51257">
    <property type="entry name" value="PROKAR_LIPOPROTEIN"/>
    <property type="match status" value="1"/>
</dbReference>
<dbReference type="GO" id="GO:0046677">
    <property type="term" value="P:response to antibiotic"/>
    <property type="evidence" value="ECO:0007669"/>
    <property type="project" value="TreeGrafter"/>
</dbReference>
<dbReference type="Pfam" id="PF25967">
    <property type="entry name" value="RND-MFP_C"/>
    <property type="match status" value="1"/>
</dbReference>
<comment type="caution">
    <text evidence="10">The sequence shown here is derived from an EMBL/GenBank/DDBJ whole genome shotgun (WGS) entry which is preliminary data.</text>
</comment>